<feature type="active site" description="Proton donor" evidence="6">
    <location>
        <position position="172"/>
    </location>
</feature>
<comment type="caution">
    <text evidence="9">The sequence shown here is derived from an EMBL/GenBank/DDBJ whole genome shotgun (WGS) entry which is preliminary data.</text>
</comment>
<accession>A0A2N5XME0</accession>
<evidence type="ECO:0000256" key="4">
    <source>
        <dbReference type="ARBA" id="ARBA00023277"/>
    </source>
</evidence>
<proteinExistence type="inferred from homology"/>
<dbReference type="CDD" id="cd09019">
    <property type="entry name" value="galactose_mutarotase_like"/>
    <property type="match status" value="1"/>
</dbReference>
<dbReference type="OrthoDB" id="9779408at2"/>
<organism evidence="9 10">
    <name type="scientific">Cohaesibacter celericrescens</name>
    <dbReference type="NCBI Taxonomy" id="2067669"/>
    <lineage>
        <taxon>Bacteria</taxon>
        <taxon>Pseudomonadati</taxon>
        <taxon>Pseudomonadota</taxon>
        <taxon>Alphaproteobacteria</taxon>
        <taxon>Hyphomicrobiales</taxon>
        <taxon>Cohaesibacteraceae</taxon>
    </lineage>
</organism>
<keyword evidence="10" id="KW-1185">Reference proteome</keyword>
<evidence type="ECO:0000313" key="9">
    <source>
        <dbReference type="EMBL" id="PLW75655.1"/>
    </source>
</evidence>
<dbReference type="GO" id="GO:0006006">
    <property type="term" value="P:glucose metabolic process"/>
    <property type="evidence" value="ECO:0007669"/>
    <property type="project" value="TreeGrafter"/>
</dbReference>
<feature type="binding site" evidence="8">
    <location>
        <begin position="172"/>
        <end position="174"/>
    </location>
    <ligand>
        <name>beta-D-galactose</name>
        <dbReference type="ChEBI" id="CHEBI:27667"/>
    </ligand>
</feature>
<evidence type="ECO:0000313" key="10">
    <source>
        <dbReference type="Proteomes" id="UP000234881"/>
    </source>
</evidence>
<feature type="binding site" evidence="8">
    <location>
        <begin position="74"/>
        <end position="75"/>
    </location>
    <ligand>
        <name>beta-D-galactose</name>
        <dbReference type="ChEBI" id="CHEBI:27667"/>
    </ligand>
</feature>
<name>A0A2N5XME0_9HYPH</name>
<sequence>MSVEQFGIMPDGTAVERVTITGGGLSAKILSYGAILQDLRLEGHAKPLVLGFDALEDYFTYKAHVGATAGRVANRIRDGRFELGGKIYQLDINFAGKHSLHGGTKGIGLRVWNFDKIDTNAVHMSLQLADGEMGYPGNMTIKLVYTLLDNGVLDLDMKATSDADTLCNLAHHGYFNLDGEGDILDHELQIDSDRYLDVTAELIPTGKILSVDGQSVDFRKKKSIRSAHDIKPIDNNFCIEETAGSLRRVATLSSPKSGVSMDVLTTEPGLQAYDAVNLKAGMPALDGGTSGPCGGFCLEPQIWPDAIHHPNFPSAVLKAGETYHQQTQYAFRKV</sequence>
<dbReference type="Proteomes" id="UP000234881">
    <property type="component" value="Unassembled WGS sequence"/>
</dbReference>
<dbReference type="Gene3D" id="2.70.98.10">
    <property type="match status" value="1"/>
</dbReference>
<dbReference type="PIRSF" id="PIRSF005096">
    <property type="entry name" value="GALM"/>
    <property type="match status" value="1"/>
</dbReference>
<feature type="binding site" evidence="7">
    <location>
        <position position="234"/>
    </location>
    <ligand>
        <name>beta-D-galactose</name>
        <dbReference type="ChEBI" id="CHEBI:27667"/>
    </ligand>
</feature>
<dbReference type="InterPro" id="IPR011013">
    <property type="entry name" value="Gal_mutarotase_sf_dom"/>
</dbReference>
<keyword evidence="3 5" id="KW-0413">Isomerase</keyword>
<dbReference type="InterPro" id="IPR008183">
    <property type="entry name" value="Aldose_1/G6P_1-epimerase"/>
</dbReference>
<dbReference type="UniPathway" id="UPA00242"/>
<evidence type="ECO:0000256" key="6">
    <source>
        <dbReference type="PIRSR" id="PIRSR005096-1"/>
    </source>
</evidence>
<dbReference type="Pfam" id="PF01263">
    <property type="entry name" value="Aldose_epim"/>
    <property type="match status" value="1"/>
</dbReference>
<dbReference type="AlphaFoldDB" id="A0A2N5XME0"/>
<evidence type="ECO:0000256" key="8">
    <source>
        <dbReference type="PIRSR" id="PIRSR005096-3"/>
    </source>
</evidence>
<dbReference type="InterPro" id="IPR047215">
    <property type="entry name" value="Galactose_mutarotase-like"/>
</dbReference>
<evidence type="ECO:0000256" key="2">
    <source>
        <dbReference type="ARBA" id="ARBA00006206"/>
    </source>
</evidence>
<dbReference type="PANTHER" id="PTHR10091:SF49">
    <property type="entry name" value="ALDOSE 1-EPIMERASE"/>
    <property type="match status" value="1"/>
</dbReference>
<evidence type="ECO:0000256" key="5">
    <source>
        <dbReference type="PIRNR" id="PIRNR005096"/>
    </source>
</evidence>
<comment type="catalytic activity">
    <reaction evidence="5">
        <text>alpha-D-glucose = beta-D-glucose</text>
        <dbReference type="Rhea" id="RHEA:10264"/>
        <dbReference type="ChEBI" id="CHEBI:15903"/>
        <dbReference type="ChEBI" id="CHEBI:17925"/>
        <dbReference type="EC" id="5.1.3.3"/>
    </reaction>
</comment>
<comment type="similarity">
    <text evidence="2 5">Belongs to the aldose epimerase family.</text>
</comment>
<dbReference type="RefSeq" id="WP_101535357.1">
    <property type="nucleotide sequence ID" value="NZ_JBFHIU010000044.1"/>
</dbReference>
<keyword evidence="4 5" id="KW-0119">Carbohydrate metabolism</keyword>
<gene>
    <name evidence="9" type="ORF">C0081_18600</name>
</gene>
<evidence type="ECO:0000256" key="1">
    <source>
        <dbReference type="ARBA" id="ARBA00005028"/>
    </source>
</evidence>
<dbReference type="GO" id="GO:0004034">
    <property type="term" value="F:aldose 1-epimerase activity"/>
    <property type="evidence" value="ECO:0007669"/>
    <property type="project" value="UniProtKB-EC"/>
</dbReference>
<dbReference type="EMBL" id="PKUQ01000047">
    <property type="protein sequence ID" value="PLW75655.1"/>
    <property type="molecule type" value="Genomic_DNA"/>
</dbReference>
<feature type="active site" description="Proton acceptor" evidence="6">
    <location>
        <position position="299"/>
    </location>
</feature>
<dbReference type="GO" id="GO:0033499">
    <property type="term" value="P:galactose catabolic process via UDP-galactose, Leloir pathway"/>
    <property type="evidence" value="ECO:0007669"/>
    <property type="project" value="TreeGrafter"/>
</dbReference>
<evidence type="ECO:0000256" key="3">
    <source>
        <dbReference type="ARBA" id="ARBA00023235"/>
    </source>
</evidence>
<dbReference type="InterPro" id="IPR015443">
    <property type="entry name" value="Aldose_1-epimerase"/>
</dbReference>
<dbReference type="InterPro" id="IPR014718">
    <property type="entry name" value="GH-type_carb-bd"/>
</dbReference>
<dbReference type="SUPFAM" id="SSF74650">
    <property type="entry name" value="Galactose mutarotase-like"/>
    <property type="match status" value="1"/>
</dbReference>
<dbReference type="PANTHER" id="PTHR10091">
    <property type="entry name" value="ALDOSE-1-EPIMERASE"/>
    <property type="match status" value="1"/>
</dbReference>
<reference evidence="9 10" key="1">
    <citation type="submission" date="2018-01" db="EMBL/GenBank/DDBJ databases">
        <title>The draft genome sequence of Cohaesibacter sp. H1304.</title>
        <authorList>
            <person name="Wang N.-N."/>
            <person name="Du Z.-J."/>
        </authorList>
    </citation>
    <scope>NUCLEOTIDE SEQUENCE [LARGE SCALE GENOMIC DNA]</scope>
    <source>
        <strain evidence="9 10">H1304</strain>
    </source>
</reference>
<protein>
    <recommendedName>
        <fullName evidence="5">Aldose 1-epimerase</fullName>
        <ecNumber evidence="5">5.1.3.3</ecNumber>
    </recommendedName>
</protein>
<dbReference type="GO" id="GO:0030246">
    <property type="term" value="F:carbohydrate binding"/>
    <property type="evidence" value="ECO:0007669"/>
    <property type="project" value="InterPro"/>
</dbReference>
<evidence type="ECO:0000256" key="7">
    <source>
        <dbReference type="PIRSR" id="PIRSR005096-2"/>
    </source>
</evidence>
<comment type="pathway">
    <text evidence="1 5">Carbohydrate metabolism; hexose metabolism.</text>
</comment>
<dbReference type="EC" id="5.1.3.3" evidence="5"/>